<evidence type="ECO:0000256" key="8">
    <source>
        <dbReference type="PROSITE-ProRule" id="PRU00221"/>
    </source>
</evidence>
<name>G7EA30_MIXOS</name>
<dbReference type="STRING" id="764103.G7EA30"/>
<dbReference type="Gene3D" id="2.130.10.10">
    <property type="entry name" value="YVTN repeat-like/Quinoprotein amine dehydrogenase"/>
    <property type="match status" value="1"/>
</dbReference>
<dbReference type="PANTHER" id="PTHR14773">
    <property type="entry name" value="WD REPEAT-CONTAINING PROTEIN 76"/>
    <property type="match status" value="1"/>
</dbReference>
<gene>
    <name evidence="11" type="primary">Mo06392</name>
    <name evidence="11" type="ORF">E5Q_06392</name>
</gene>
<evidence type="ECO:0000256" key="6">
    <source>
        <dbReference type="ARBA" id="ARBA00022763"/>
    </source>
</evidence>
<dbReference type="eggNOG" id="KOG4328">
    <property type="taxonomic scope" value="Eukaryota"/>
</dbReference>
<organism evidence="11 12">
    <name type="scientific">Mixia osmundae (strain CBS 9802 / IAM 14324 / JCM 22182 / KY 12970)</name>
    <dbReference type="NCBI Taxonomy" id="764103"/>
    <lineage>
        <taxon>Eukaryota</taxon>
        <taxon>Fungi</taxon>
        <taxon>Dikarya</taxon>
        <taxon>Basidiomycota</taxon>
        <taxon>Pucciniomycotina</taxon>
        <taxon>Mixiomycetes</taxon>
        <taxon>Mixiales</taxon>
        <taxon>Mixiaceae</taxon>
        <taxon>Mixia</taxon>
    </lineage>
</organism>
<dbReference type="HOGENOM" id="CLU_017019_1_0_1"/>
<protein>
    <recommendedName>
        <fullName evidence="3">DNA damage-binding protein CMR1</fullName>
    </recommendedName>
    <alternativeName>
        <fullName evidence="2">DNA damage-binding protein cmr1</fullName>
    </alternativeName>
</protein>
<dbReference type="GO" id="GO:0006974">
    <property type="term" value="P:DNA damage response"/>
    <property type="evidence" value="ECO:0007669"/>
    <property type="project" value="UniProtKB-KW"/>
</dbReference>
<dbReference type="InParanoid" id="G7EA30"/>
<evidence type="ECO:0000256" key="3">
    <source>
        <dbReference type="ARBA" id="ARBA00021132"/>
    </source>
</evidence>
<evidence type="ECO:0000256" key="5">
    <source>
        <dbReference type="ARBA" id="ARBA00022737"/>
    </source>
</evidence>
<evidence type="ECO:0000256" key="7">
    <source>
        <dbReference type="ARBA" id="ARBA00023125"/>
    </source>
</evidence>
<keyword evidence="4 8" id="KW-0853">WD repeat</keyword>
<dbReference type="GO" id="GO:0003677">
    <property type="term" value="F:DNA binding"/>
    <property type="evidence" value="ECO:0007669"/>
    <property type="project" value="UniProtKB-KW"/>
</dbReference>
<dbReference type="SUPFAM" id="SSF50978">
    <property type="entry name" value="WD40 repeat-like"/>
    <property type="match status" value="1"/>
</dbReference>
<feature type="transmembrane region" description="Helical" evidence="10">
    <location>
        <begin position="675"/>
        <end position="699"/>
    </location>
</feature>
<dbReference type="InterPro" id="IPR019775">
    <property type="entry name" value="WD40_repeat_CS"/>
</dbReference>
<keyword evidence="10" id="KW-0812">Transmembrane</keyword>
<dbReference type="InterPro" id="IPR050853">
    <property type="entry name" value="WD_repeat_DNA-damage-binding"/>
</dbReference>
<dbReference type="PROSITE" id="PS50082">
    <property type="entry name" value="WD_REPEATS_2"/>
    <property type="match status" value="1"/>
</dbReference>
<evidence type="ECO:0000256" key="2">
    <source>
        <dbReference type="ARBA" id="ARBA00020027"/>
    </source>
</evidence>
<proteinExistence type="inferred from homology"/>
<evidence type="ECO:0000256" key="4">
    <source>
        <dbReference type="ARBA" id="ARBA00022574"/>
    </source>
</evidence>
<dbReference type="OrthoDB" id="9890280at2759"/>
<dbReference type="PROSITE" id="PS50294">
    <property type="entry name" value="WD_REPEATS_REGION"/>
    <property type="match status" value="1"/>
</dbReference>
<dbReference type="InterPro" id="IPR036322">
    <property type="entry name" value="WD40_repeat_dom_sf"/>
</dbReference>
<dbReference type="InterPro" id="IPR015943">
    <property type="entry name" value="WD40/YVTN_repeat-like_dom_sf"/>
</dbReference>
<keyword evidence="7" id="KW-0238">DNA-binding</keyword>
<keyword evidence="10" id="KW-1133">Transmembrane helix</keyword>
<dbReference type="GO" id="GO:0005634">
    <property type="term" value="C:nucleus"/>
    <property type="evidence" value="ECO:0007669"/>
    <property type="project" value="TreeGrafter"/>
</dbReference>
<reference evidence="11 12" key="2">
    <citation type="journal article" date="2012" name="Open Biol.">
        <title>Characteristics of nucleosomes and linker DNA regions on the genome of the basidiomycete Mixia osmundae revealed by mono- and dinucleosome mapping.</title>
        <authorList>
            <person name="Nishida H."/>
            <person name="Kondo S."/>
            <person name="Matsumoto T."/>
            <person name="Suzuki Y."/>
            <person name="Yoshikawa H."/>
            <person name="Taylor T.D."/>
            <person name="Sugiyama J."/>
        </authorList>
    </citation>
    <scope>NUCLEOTIDE SEQUENCE [LARGE SCALE GENOMIC DNA]</scope>
    <source>
        <strain evidence="12">CBS 9802 / IAM 14324 / JCM 22182 / KY 12970</strain>
    </source>
</reference>
<dbReference type="PANTHER" id="PTHR14773:SF0">
    <property type="entry name" value="WD REPEAT-CONTAINING PROTEIN 76"/>
    <property type="match status" value="1"/>
</dbReference>
<dbReference type="Proteomes" id="UP000009131">
    <property type="component" value="Unassembled WGS sequence"/>
</dbReference>
<dbReference type="GO" id="GO:2000001">
    <property type="term" value="P:regulation of DNA damage checkpoint"/>
    <property type="evidence" value="ECO:0007669"/>
    <property type="project" value="TreeGrafter"/>
</dbReference>
<evidence type="ECO:0000313" key="12">
    <source>
        <dbReference type="Proteomes" id="UP000009131"/>
    </source>
</evidence>
<feature type="compositionally biased region" description="Basic and acidic residues" evidence="9">
    <location>
        <begin position="42"/>
        <end position="56"/>
    </location>
</feature>
<comment type="similarity">
    <text evidence="1">Belongs to the WD repeat DDB2/WDR76 family.</text>
</comment>
<keyword evidence="10" id="KW-0472">Membrane</keyword>
<dbReference type="RefSeq" id="XP_014566169.1">
    <property type="nucleotide sequence ID" value="XM_014710683.1"/>
</dbReference>
<sequence>MASMSEYEKQRLENIRQNEELLKSLSLPATQPARKARAPAPKKKDDAKKRKREPREAAGPARRSSRVAGLAVDSQEAEKAQEAREAEIAALAEEMKRKKGEDRLISLVSGTNGRTIEVGQDDELQTGLDALLALIRQSDHPRPSYVAVKGEAGQTVASTPVKSESKPDVISPKAKRGKVKQEDIETDTTTPLRAPKVNRKAKVKDGQVELSESAAATRANAISPKDVTSLRESLSTLVGYKCPGVVPSRIYSMAVHPTVNTDLVFAGDKNGNLGCLQFKLGASEEEQAKSWTFPSHNGSISCIRFDPVNSHSVYTSSYDCSVRRLDFETKLSTQVLDVDAIVKADFEGESLLSAFDFTRDGNEIWLSDTRGGILHHDMREAQKKTRRWLGGDKKIGCVSLNPINERYIVTAHLDRDVRVWDARALSNCSVISSSQTNVKDACLARYEHGYACSSAYWDPSGSHILTTSYDNKCRIWDVDSSSATGEIGLPAVFEPAVSVSHDNQTGRYVSAGWDVLQQVFKAQWSPNPDVLPHFTIGNMNHRLDVIAANGDTIANLWTDAISATQAVTQSHPNLVNRAYSGNGSGAVMIWAPEIYLALRWSSKALPNYTASTASKHPKQAQKAASLDQHSHNDRPACIPSNTAQHSRQRQASSQKPPPPRRASASVTSATAFPTAFILTVSCGGCEMVVCVLAVILIALV</sequence>
<feature type="region of interest" description="Disordered" evidence="9">
    <location>
        <begin position="23"/>
        <end position="84"/>
    </location>
</feature>
<feature type="region of interest" description="Disordered" evidence="9">
    <location>
        <begin position="151"/>
        <end position="189"/>
    </location>
</feature>
<feature type="region of interest" description="Disordered" evidence="9">
    <location>
        <begin position="611"/>
        <end position="666"/>
    </location>
</feature>
<evidence type="ECO:0000256" key="1">
    <source>
        <dbReference type="ARBA" id="ARBA00005434"/>
    </source>
</evidence>
<evidence type="ECO:0000256" key="9">
    <source>
        <dbReference type="SAM" id="MobiDB-lite"/>
    </source>
</evidence>
<keyword evidence="6" id="KW-0227">DNA damage</keyword>
<evidence type="ECO:0000256" key="10">
    <source>
        <dbReference type="SAM" id="Phobius"/>
    </source>
</evidence>
<dbReference type="SMART" id="SM00320">
    <property type="entry name" value="WD40"/>
    <property type="match status" value="3"/>
</dbReference>
<dbReference type="Pfam" id="PF00400">
    <property type="entry name" value="WD40"/>
    <property type="match status" value="3"/>
</dbReference>
<keyword evidence="5" id="KW-0677">Repeat</keyword>
<dbReference type="EMBL" id="BABT02000229">
    <property type="protein sequence ID" value="GAA99690.1"/>
    <property type="molecule type" value="Genomic_DNA"/>
</dbReference>
<dbReference type="InterPro" id="IPR001680">
    <property type="entry name" value="WD40_rpt"/>
</dbReference>
<feature type="repeat" description="WD" evidence="8">
    <location>
        <begin position="445"/>
        <end position="486"/>
    </location>
</feature>
<keyword evidence="12" id="KW-1185">Reference proteome</keyword>
<evidence type="ECO:0000313" key="11">
    <source>
        <dbReference type="EMBL" id="GAA99690.1"/>
    </source>
</evidence>
<feature type="compositionally biased region" description="Low complexity" evidence="9">
    <location>
        <begin position="643"/>
        <end position="654"/>
    </location>
</feature>
<reference evidence="11 12" key="1">
    <citation type="journal article" date="2011" name="J. Gen. Appl. Microbiol.">
        <title>Draft genome sequencing of the enigmatic basidiomycete Mixia osmundae.</title>
        <authorList>
            <person name="Nishida H."/>
            <person name="Nagatsuka Y."/>
            <person name="Sugiyama J."/>
        </authorList>
    </citation>
    <scope>NUCLEOTIDE SEQUENCE [LARGE SCALE GENOMIC DNA]</scope>
    <source>
        <strain evidence="12">CBS 9802 / IAM 14324 / JCM 22182 / KY 12970</strain>
    </source>
</reference>
<comment type="caution">
    <text evidence="11">The sequence shown here is derived from an EMBL/GenBank/DDBJ whole genome shotgun (WGS) entry which is preliminary data.</text>
</comment>
<accession>G7EA30</accession>
<dbReference type="AlphaFoldDB" id="G7EA30"/>
<dbReference type="PROSITE" id="PS00678">
    <property type="entry name" value="WD_REPEATS_1"/>
    <property type="match status" value="1"/>
</dbReference>